<proteinExistence type="predicted"/>
<dbReference type="Proteomes" id="UP000299084">
    <property type="component" value="Unassembled WGS sequence"/>
</dbReference>
<organism evidence="2 3">
    <name type="scientific">Camelus dromedarius</name>
    <name type="common">Dromedary</name>
    <name type="synonym">Arabian camel</name>
    <dbReference type="NCBI Taxonomy" id="9838"/>
    <lineage>
        <taxon>Eukaryota</taxon>
        <taxon>Metazoa</taxon>
        <taxon>Chordata</taxon>
        <taxon>Craniata</taxon>
        <taxon>Vertebrata</taxon>
        <taxon>Euteleostomi</taxon>
        <taxon>Mammalia</taxon>
        <taxon>Eutheria</taxon>
        <taxon>Laurasiatheria</taxon>
        <taxon>Artiodactyla</taxon>
        <taxon>Tylopoda</taxon>
        <taxon>Camelidae</taxon>
        <taxon>Camelus</taxon>
    </lineage>
</organism>
<reference evidence="2 3" key="1">
    <citation type="journal article" date="2019" name="Mol. Ecol. Resour.">
        <title>Improving Illumina assemblies with Hi-C and long reads: an example with the North African dromedary.</title>
        <authorList>
            <person name="Elbers J.P."/>
            <person name="Rogers M.F."/>
            <person name="Perelman P.L."/>
            <person name="Proskuryakova A.A."/>
            <person name="Serdyukova N.A."/>
            <person name="Johnson W.E."/>
            <person name="Horin P."/>
            <person name="Corander J."/>
            <person name="Murphy D."/>
            <person name="Burger P.A."/>
        </authorList>
    </citation>
    <scope>NUCLEOTIDE SEQUENCE [LARGE SCALE GENOMIC DNA]</scope>
    <source>
        <strain evidence="2">Drom800</strain>
        <tissue evidence="2">Blood</tissue>
    </source>
</reference>
<evidence type="ECO:0000313" key="3">
    <source>
        <dbReference type="Proteomes" id="UP000299084"/>
    </source>
</evidence>
<feature type="compositionally biased region" description="Low complexity" evidence="1">
    <location>
        <begin position="358"/>
        <end position="367"/>
    </location>
</feature>
<dbReference type="AlphaFoldDB" id="A0A5N4CS41"/>
<feature type="compositionally biased region" description="Low complexity" evidence="1">
    <location>
        <begin position="411"/>
        <end position="436"/>
    </location>
</feature>
<evidence type="ECO:0000256" key="1">
    <source>
        <dbReference type="SAM" id="MobiDB-lite"/>
    </source>
</evidence>
<gene>
    <name evidence="2" type="ORF">Cadr_000021644</name>
</gene>
<keyword evidence="3" id="KW-1185">Reference proteome</keyword>
<feature type="region of interest" description="Disordered" evidence="1">
    <location>
        <begin position="411"/>
        <end position="469"/>
    </location>
</feature>
<feature type="region of interest" description="Disordered" evidence="1">
    <location>
        <begin position="477"/>
        <end position="496"/>
    </location>
</feature>
<protein>
    <submittedName>
        <fullName evidence="2">Uncharacterized protein</fullName>
    </submittedName>
</protein>
<feature type="compositionally biased region" description="Gly residues" evidence="1">
    <location>
        <begin position="646"/>
        <end position="656"/>
    </location>
</feature>
<feature type="region of interest" description="Disordered" evidence="1">
    <location>
        <begin position="515"/>
        <end position="540"/>
    </location>
</feature>
<sequence>MHVLTPRSDARSLWQLHPRAVSVSLPSSGPVAGCTMVNSIPQPAVELGIWTLVPGVRIMERPGWGSLLQKEPTHSVHPSGRALLPALGGGRAFRWLLPCPLPPGHVPGAGSLWGWSWLCLSLLKLEMEHALECKPTPTGANVACPTTGAAGGGDIGSGTRDADKTEVGLSLVPDWSFLLALHKQETWSCICTECAWASMPSPLCVESRHSSHPLKQGSSCKPLRGPTFLASPTWKSWLVKQDPPNLESRRVLSGWKVICAKAGGPLTPAQGVGVGGGVGIHFQMGEGGGRAGQPMTGPDGPASQWGISHRSQGSSVALTLPLIYKGRGQITVAGGKSIQNVLLLMHLSPFVLFSLDMSSEPGSSSPGAERRRPRCQISPHCAVGPKPLPTVHNSAHHCPPYDPLQSIQSLAAAAPPSSGPALIDAPGGPAHPGCAGSREPSTSGEIQEEGSHPFMQQSCPPPKKELARPTACTLQLQGAPQPDLRPQQSSQPLQKPAQLCATHGVILQPGWTETHAWQQQDPSEDTSPPLDPQHQPPGPRCSASLLDELLSDTGLLEKAQHFLSTNAQEEGLLATVEAPLGEDDFQALLVMPPGSLGPQESHLPSPFWASFPGMQSHSWEEGQEPATLLGLGGEGKAPRRAVALREGGGSEQGPPD</sequence>
<feature type="region of interest" description="Disordered" evidence="1">
    <location>
        <begin position="358"/>
        <end position="378"/>
    </location>
</feature>
<comment type="caution">
    <text evidence="2">The sequence shown here is derived from an EMBL/GenBank/DDBJ whole genome shotgun (WGS) entry which is preliminary data.</text>
</comment>
<feature type="region of interest" description="Disordered" evidence="1">
    <location>
        <begin position="613"/>
        <end position="656"/>
    </location>
</feature>
<evidence type="ECO:0000313" key="2">
    <source>
        <dbReference type="EMBL" id="KAB1261672.1"/>
    </source>
</evidence>
<accession>A0A5N4CS41</accession>
<feature type="compositionally biased region" description="Pro residues" evidence="1">
    <location>
        <begin position="529"/>
        <end position="539"/>
    </location>
</feature>
<dbReference type="EMBL" id="JWIN03000020">
    <property type="protein sequence ID" value="KAB1261672.1"/>
    <property type="molecule type" value="Genomic_DNA"/>
</dbReference>
<name>A0A5N4CS41_CAMDR</name>